<protein>
    <submittedName>
        <fullName evidence="2">Uncharacterized protein</fullName>
    </submittedName>
</protein>
<reference evidence="2" key="1">
    <citation type="submission" date="2023-07" db="EMBL/GenBank/DDBJ databases">
        <title>The extreme plant-growth-promoting properties of Pantoea phytobeneficialis PF55 revealed by functional and genomic analysis.</title>
        <authorList>
            <person name="Nascimento F.X."/>
            <person name="Marcio R.J."/>
        </authorList>
    </citation>
    <scope>NUCLEOTIDE SEQUENCE</scope>
    <source>
        <strain evidence="2">PF55</strain>
    </source>
</reference>
<evidence type="ECO:0000256" key="1">
    <source>
        <dbReference type="SAM" id="MobiDB-lite"/>
    </source>
</evidence>
<dbReference type="EMBL" id="JAUOOM010000009">
    <property type="protein sequence ID" value="MDO6407205.1"/>
    <property type="molecule type" value="Genomic_DNA"/>
</dbReference>
<dbReference type="InterPro" id="IPR038270">
    <property type="entry name" value="SopA-like_catalytic_sf"/>
</dbReference>
<dbReference type="RefSeq" id="WP_208725688.1">
    <property type="nucleotide sequence ID" value="NZ_CP024637.1"/>
</dbReference>
<comment type="caution">
    <text evidence="2">The sequence shown here is derived from an EMBL/GenBank/DDBJ whole genome shotgun (WGS) entry which is preliminary data.</text>
</comment>
<dbReference type="Proteomes" id="UP001171299">
    <property type="component" value="Unassembled WGS sequence"/>
</dbReference>
<evidence type="ECO:0000313" key="2">
    <source>
        <dbReference type="EMBL" id="MDO6407205.1"/>
    </source>
</evidence>
<proteinExistence type="predicted"/>
<gene>
    <name evidence="2" type="ORF">Q3404_11510</name>
</gene>
<keyword evidence="3" id="KW-1185">Reference proteome</keyword>
<dbReference type="Gene3D" id="1.10.4140.10">
    <property type="entry name" value="effector protein (NleL)"/>
    <property type="match status" value="1"/>
</dbReference>
<name>A0ABT8XUT9_9GAMM</name>
<evidence type="ECO:0000313" key="3">
    <source>
        <dbReference type="Proteomes" id="UP001171299"/>
    </source>
</evidence>
<feature type="compositionally biased region" description="Polar residues" evidence="1">
    <location>
        <begin position="1"/>
        <end position="20"/>
    </location>
</feature>
<organism evidence="2 3">
    <name type="scientific">Pantoea phytobeneficialis</name>
    <dbReference type="NCBI Taxonomy" id="2052056"/>
    <lineage>
        <taxon>Bacteria</taxon>
        <taxon>Pseudomonadati</taxon>
        <taxon>Pseudomonadota</taxon>
        <taxon>Gammaproteobacteria</taxon>
        <taxon>Enterobacterales</taxon>
        <taxon>Erwiniaceae</taxon>
        <taxon>Pantoea</taxon>
    </lineage>
</organism>
<sequence>MLNSVNTLSTSASHTPQDAATSGLPVTALHNTSIRPSTSGITNNVNGSKRGEMLHRLLKYSSSDIQEIIKCLKAWFAESPEQPGNVLLLIIDIFVSRGSNHLSHFEALLFSLDKEKPETGSLSFYLKPAIEAVFEQLHPKYKQGLLSTFIKDKNTLERTRYPQIIAFMDNHEEHLRRIFNARNEKSLALELIGQQLFPSCQHWGIQTGIFNYKAGLPIETYYLTGERHRCFEATLFDIKKSISHEDLGSIVTPFQTLYADDERITVAGLNLPDNNGISRTVIITLMETDGLTTLREWCEKENNRIKRGFPSAVVTYVNKKNIFIKILAAVAEFRQKLRLTPELKTESYGYLNLDNIMLRTCDLNIHLNPTPIIWQLLQRLKLTVNNDVAVSHLSSIGMLSITCLSPEVRRGKFTARTDVYNMGVIWEKIFDVNINVCDFPYCEEITSCLDSLPKRRPEFSTVINRLLSPYITDLTHLATQVTDKKDHDILYSYAAQQYRNPGAPDLNLADMLDATAMYLANTSHKNFCTDMMKTWPQSCVPMQDINQIQINSKNMNARHIAHFPRDSFASGGFRFMNCNLAGAIGNVVTTLTDCSISYPNTRHSAEISGFFSDFQMQNLQLDGSSTQPIRVAPALFKHVNASKNTWRGVDFILPTNDVMSDVSFNHSNLDSVLFSSLPAEIVRKNNFGMIDSSLRNMRKSMMNIEFNHITSDHLVFADIEFKKTFFYKPKFQDFIAIRCDFSDAYFDDDYEAGDIKLNKQQFNNWERMYSRQEGAQGDIPAMFDSINNIKVKKDFAQQMVQALIEHFFVNGRTIIPSPVANGLLQHLTQPDYQDVECIRNFCDNLISVMLHPLRDRLLSDYPDHFRSVCADYLMKLSAKSNHRLKYQFLAYQLYKQHPELKQKFSIEIPQIQAAREYISGTLGIDEPDDFHWVFIHPRWRSETGVNGFYLSSDAVHSLQHHDAFDYSHIIPIGVDEEMRVLYLPAEKSLNDSICARFPFMIRHFKLDKETYHILDALLNIDNLPMTVTETLTSSDILRLTVIHSHINALVHHKPTTKMELTALADEILLKKALHLYFDVDDKDNSRLRRDTLLATACQHPALNIAGDRLSVTQQKAILSLSIADFLIKLASNYYCGSEYLSPTPFRALAHAFLGDLRHLWPELVASFGLAQYREDDQLKTRGRVEDWQERLLPTNKTTFPCAAMVSSDISAAMNASGLVDNVIWRRISPL</sequence>
<feature type="region of interest" description="Disordered" evidence="1">
    <location>
        <begin position="1"/>
        <end position="22"/>
    </location>
</feature>
<dbReference type="SUPFAM" id="SSF56112">
    <property type="entry name" value="Protein kinase-like (PK-like)"/>
    <property type="match status" value="1"/>
</dbReference>
<accession>A0ABT8XUT9</accession>
<dbReference type="InterPro" id="IPR011009">
    <property type="entry name" value="Kinase-like_dom_sf"/>
</dbReference>